<evidence type="ECO:0000256" key="1">
    <source>
        <dbReference type="SAM" id="MobiDB-lite"/>
    </source>
</evidence>
<evidence type="ECO:0008006" key="4">
    <source>
        <dbReference type="Google" id="ProtNLM"/>
    </source>
</evidence>
<feature type="compositionally biased region" description="Basic residues" evidence="1">
    <location>
        <begin position="212"/>
        <end position="226"/>
    </location>
</feature>
<dbReference type="SUPFAM" id="SSF109604">
    <property type="entry name" value="HD-domain/PDEase-like"/>
    <property type="match status" value="1"/>
</dbReference>
<evidence type="ECO:0000313" key="3">
    <source>
        <dbReference type="Proteomes" id="UP000316083"/>
    </source>
</evidence>
<accession>A0A560AP85</accession>
<gene>
    <name evidence="2" type="ORF">FBZ82_116105</name>
</gene>
<feature type="region of interest" description="Disordered" evidence="1">
    <location>
        <begin position="203"/>
        <end position="226"/>
    </location>
</feature>
<sequence>MAGAACRAWSRAPPAVHERPATMQLDLLKRPDGRTAILMPSGFVLDLLTPDATGMPIEDIAQCLSSQPRWGGAARPWYSVAEHSVMVSRLVPPPLAYSALMHDCEEFLGDWPSPVKVMLDRDYVKQRLHPVKDALRRWFGFNDEVPAIKQADLVCMATELRDLLPPAWLDWGHLPPAHPDRIVPVGPDRAHALFLERYEELKHLAQPQAKPQKAKTTRSRRKPPQP</sequence>
<dbReference type="AlphaFoldDB" id="A0A560AP85"/>
<comment type="caution">
    <text evidence="2">The sequence shown here is derived from an EMBL/GenBank/DDBJ whole genome shotgun (WGS) entry which is preliminary data.</text>
</comment>
<evidence type="ECO:0000313" key="2">
    <source>
        <dbReference type="EMBL" id="TWA62092.1"/>
    </source>
</evidence>
<reference evidence="2 3" key="1">
    <citation type="submission" date="2019-06" db="EMBL/GenBank/DDBJ databases">
        <title>Genomic Encyclopedia of Type Strains, Phase IV (KMG-V): Genome sequencing to study the core and pangenomes of soil and plant-associated prokaryotes.</title>
        <authorList>
            <person name="Whitman W."/>
        </authorList>
    </citation>
    <scope>NUCLEOTIDE SEQUENCE [LARGE SCALE GENOMIC DNA]</scope>
    <source>
        <strain evidence="2 3">BR 11796</strain>
    </source>
</reference>
<dbReference type="Proteomes" id="UP000316083">
    <property type="component" value="Unassembled WGS sequence"/>
</dbReference>
<dbReference type="Gene3D" id="1.10.3210.10">
    <property type="entry name" value="Hypothetical protein af1432"/>
    <property type="match status" value="1"/>
</dbReference>
<dbReference type="EMBL" id="VITF01000016">
    <property type="protein sequence ID" value="TWA62092.1"/>
    <property type="molecule type" value="Genomic_DNA"/>
</dbReference>
<protein>
    <recommendedName>
        <fullName evidence="4">Hydrolase</fullName>
    </recommendedName>
</protein>
<proteinExistence type="predicted"/>
<name>A0A560AP85_AZOBR</name>
<organism evidence="2 3">
    <name type="scientific">Azospirillum brasilense</name>
    <dbReference type="NCBI Taxonomy" id="192"/>
    <lineage>
        <taxon>Bacteria</taxon>
        <taxon>Pseudomonadati</taxon>
        <taxon>Pseudomonadota</taxon>
        <taxon>Alphaproteobacteria</taxon>
        <taxon>Rhodospirillales</taxon>
        <taxon>Azospirillaceae</taxon>
        <taxon>Azospirillum</taxon>
    </lineage>
</organism>